<dbReference type="EMBL" id="JBHTOP010000026">
    <property type="protein sequence ID" value="MFD1672461.1"/>
    <property type="molecule type" value="Genomic_DNA"/>
</dbReference>
<dbReference type="RefSeq" id="WP_125712113.1">
    <property type="nucleotide sequence ID" value="NZ_JBHTOP010000026.1"/>
</dbReference>
<protein>
    <recommendedName>
        <fullName evidence="3">Monooxygenase</fullName>
    </recommendedName>
</protein>
<proteinExistence type="predicted"/>
<evidence type="ECO:0000313" key="1">
    <source>
        <dbReference type="EMBL" id="MFD1672461.1"/>
    </source>
</evidence>
<accession>A0ABW4J7Z0</accession>
<evidence type="ECO:0000313" key="2">
    <source>
        <dbReference type="Proteomes" id="UP001597267"/>
    </source>
</evidence>
<keyword evidence="2" id="KW-1185">Reference proteome</keyword>
<dbReference type="Gene3D" id="3.30.70.100">
    <property type="match status" value="1"/>
</dbReference>
<gene>
    <name evidence="1" type="ORF">ACFQ5M_10150</name>
</gene>
<sequence>MRNVYLTTGSFSVLNHIVQQHPERQLYLLSPWETKEPDCQLLEMTNEASVFTAPISYRVRYTSLDVTPLKLNNFIFFTFNDDEDHHLWQQLLQFTQATEAPNHHSVLAIKDSLRWQYLLYTSWMNPHDWEAWQASPAFQTINQLKARSVADWRYSESCFALTQV</sequence>
<reference evidence="2" key="1">
    <citation type="journal article" date="2019" name="Int. J. Syst. Evol. Microbiol.">
        <title>The Global Catalogue of Microorganisms (GCM) 10K type strain sequencing project: providing services to taxonomists for standard genome sequencing and annotation.</title>
        <authorList>
            <consortium name="The Broad Institute Genomics Platform"/>
            <consortium name="The Broad Institute Genome Sequencing Center for Infectious Disease"/>
            <person name="Wu L."/>
            <person name="Ma J."/>
        </authorList>
    </citation>
    <scope>NUCLEOTIDE SEQUENCE [LARGE SCALE GENOMIC DNA]</scope>
    <source>
        <strain evidence="2">CCM 8896</strain>
    </source>
</reference>
<comment type="caution">
    <text evidence="1">The sequence shown here is derived from an EMBL/GenBank/DDBJ whole genome shotgun (WGS) entry which is preliminary data.</text>
</comment>
<name>A0ABW4J7Z0_9LACO</name>
<dbReference type="Proteomes" id="UP001597267">
    <property type="component" value="Unassembled WGS sequence"/>
</dbReference>
<evidence type="ECO:0008006" key="3">
    <source>
        <dbReference type="Google" id="ProtNLM"/>
    </source>
</evidence>
<organism evidence="1 2">
    <name type="scientific">Agrilactobacillus yilanensis</name>
    <dbReference type="NCBI Taxonomy" id="2485997"/>
    <lineage>
        <taxon>Bacteria</taxon>
        <taxon>Bacillati</taxon>
        <taxon>Bacillota</taxon>
        <taxon>Bacilli</taxon>
        <taxon>Lactobacillales</taxon>
        <taxon>Lactobacillaceae</taxon>
        <taxon>Agrilactobacillus</taxon>
    </lineage>
</organism>